<comment type="similarity">
    <text evidence="1">Belongs to the glycosyltransferase 2 family.</text>
</comment>
<evidence type="ECO:0000256" key="2">
    <source>
        <dbReference type="ARBA" id="ARBA00022676"/>
    </source>
</evidence>
<dbReference type="FunFam" id="3.90.550.10:FF:000122">
    <property type="entry name" value="Dolichol-phosphate mannosyltransferase subunit 1"/>
    <property type="match status" value="1"/>
</dbReference>
<gene>
    <name evidence="5" type="ORF">DD236_05740</name>
</gene>
<keyword evidence="3" id="KW-0808">Transferase</keyword>
<dbReference type="InterPro" id="IPR029044">
    <property type="entry name" value="Nucleotide-diphossugar_trans"/>
</dbReference>
<sequence>MKALVTIPTYNEAESLPSIVARVRQATPLVDILVVDDNSPDGTGDIADRIAEGDESVRVLHRQGKEGLGRAYIAAFGWALDHGYSHVVEMDADGSHKPEQLNRLLNRAAKPDEPALVIGSRYVRGGRLEGWPKYREILSRAGNIYIKLCLGLPVQDVTAGYRAYRADILRQMDLESVESAGYFFQTDMTDRVNAMGGHIAEVPITFAEREAGQSKLSGNIFVESFATATKMGAKRRWQQLKGVMGR</sequence>
<evidence type="ECO:0000256" key="1">
    <source>
        <dbReference type="ARBA" id="ARBA00006739"/>
    </source>
</evidence>
<dbReference type="EMBL" id="QETB01000003">
    <property type="protein sequence ID" value="PWF26363.1"/>
    <property type="molecule type" value="Genomic_DNA"/>
</dbReference>
<dbReference type="OrthoDB" id="9810303at2"/>
<evidence type="ECO:0000313" key="6">
    <source>
        <dbReference type="Proteomes" id="UP000245283"/>
    </source>
</evidence>
<evidence type="ECO:0000256" key="3">
    <source>
        <dbReference type="ARBA" id="ARBA00022679"/>
    </source>
</evidence>
<evidence type="ECO:0000259" key="4">
    <source>
        <dbReference type="Pfam" id="PF00535"/>
    </source>
</evidence>
<reference evidence="6" key="1">
    <citation type="submission" date="2018-05" db="EMBL/GenBank/DDBJ databases">
        <authorList>
            <person name="Li Y."/>
        </authorList>
    </citation>
    <scope>NUCLEOTIDE SEQUENCE [LARGE SCALE GENOMIC DNA]</scope>
    <source>
        <strain evidence="6">sk1b4</strain>
    </source>
</reference>
<dbReference type="AlphaFoldDB" id="A0A2V1KA62"/>
<keyword evidence="2" id="KW-0328">Glycosyltransferase</keyword>
<dbReference type="PANTHER" id="PTHR43398:SF1">
    <property type="entry name" value="DOLICHOL-PHOSPHATE MANNOSYLTRANSFERASE SUBUNIT 1"/>
    <property type="match status" value="1"/>
</dbReference>
<accession>A0A2V1KA62</accession>
<dbReference type="Gene3D" id="3.90.550.10">
    <property type="entry name" value="Spore Coat Polysaccharide Biosynthesis Protein SpsA, Chain A"/>
    <property type="match status" value="1"/>
</dbReference>
<dbReference type="SUPFAM" id="SSF53448">
    <property type="entry name" value="Nucleotide-diphospho-sugar transferases"/>
    <property type="match status" value="1"/>
</dbReference>
<dbReference type="InterPro" id="IPR039528">
    <property type="entry name" value="DPM1-like"/>
</dbReference>
<dbReference type="GO" id="GO:0004582">
    <property type="term" value="F:dolichyl-phosphate beta-D-mannosyltransferase activity"/>
    <property type="evidence" value="ECO:0007669"/>
    <property type="project" value="InterPro"/>
</dbReference>
<proteinExistence type="inferred from homology"/>
<dbReference type="InterPro" id="IPR001173">
    <property type="entry name" value="Glyco_trans_2-like"/>
</dbReference>
<organism evidence="5 6">
    <name type="scientific">Ancrocorticia populi</name>
    <dbReference type="NCBI Taxonomy" id="2175228"/>
    <lineage>
        <taxon>Bacteria</taxon>
        <taxon>Bacillati</taxon>
        <taxon>Actinomycetota</taxon>
        <taxon>Actinomycetes</taxon>
        <taxon>Actinomycetales</taxon>
        <taxon>Actinomycetaceae</taxon>
        <taxon>Ancrocorticia</taxon>
    </lineage>
</organism>
<dbReference type="PANTHER" id="PTHR43398">
    <property type="entry name" value="DOLICHOL-PHOSPHATE MANNOSYLTRANSFERASE SUBUNIT 1"/>
    <property type="match status" value="1"/>
</dbReference>
<dbReference type="RefSeq" id="WP_109093435.1">
    <property type="nucleotide sequence ID" value="NZ_CAMELQ010000001.1"/>
</dbReference>
<feature type="domain" description="Glycosyltransferase 2-like" evidence="4">
    <location>
        <begin position="5"/>
        <end position="171"/>
    </location>
</feature>
<comment type="caution">
    <text evidence="5">The sequence shown here is derived from an EMBL/GenBank/DDBJ whole genome shotgun (WGS) entry which is preliminary data.</text>
</comment>
<dbReference type="CDD" id="cd06442">
    <property type="entry name" value="DPM1_like"/>
    <property type="match status" value="1"/>
</dbReference>
<dbReference type="Proteomes" id="UP000245283">
    <property type="component" value="Unassembled WGS sequence"/>
</dbReference>
<protein>
    <submittedName>
        <fullName evidence="5">Polyprenol monophosphomannose synthase</fullName>
    </submittedName>
</protein>
<dbReference type="GO" id="GO:0016020">
    <property type="term" value="C:membrane"/>
    <property type="evidence" value="ECO:0007669"/>
    <property type="project" value="GOC"/>
</dbReference>
<name>A0A2V1KA62_9ACTO</name>
<keyword evidence="6" id="KW-1185">Reference proteome</keyword>
<evidence type="ECO:0000313" key="5">
    <source>
        <dbReference type="EMBL" id="PWF26363.1"/>
    </source>
</evidence>
<dbReference type="Pfam" id="PF00535">
    <property type="entry name" value="Glycos_transf_2"/>
    <property type="match status" value="1"/>
</dbReference>
<dbReference type="GO" id="GO:0009247">
    <property type="term" value="P:glycolipid biosynthetic process"/>
    <property type="evidence" value="ECO:0007669"/>
    <property type="project" value="TreeGrafter"/>
</dbReference>